<dbReference type="PRINTS" id="PR00038">
    <property type="entry name" value="HTHLUXR"/>
</dbReference>
<feature type="domain" description="HTH luxR-type" evidence="3">
    <location>
        <begin position="840"/>
        <end position="905"/>
    </location>
</feature>
<keyword evidence="5" id="KW-1185">Reference proteome</keyword>
<evidence type="ECO:0000256" key="2">
    <source>
        <dbReference type="ARBA" id="ARBA00022840"/>
    </source>
</evidence>
<dbReference type="Pfam" id="PF00196">
    <property type="entry name" value="GerE"/>
    <property type="match status" value="1"/>
</dbReference>
<dbReference type="Gene3D" id="1.10.10.10">
    <property type="entry name" value="Winged helix-like DNA-binding domain superfamily/Winged helix DNA-binding domain"/>
    <property type="match status" value="1"/>
</dbReference>
<evidence type="ECO:0000313" key="4">
    <source>
        <dbReference type="EMBL" id="RHA39536.1"/>
    </source>
</evidence>
<evidence type="ECO:0000259" key="3">
    <source>
        <dbReference type="PROSITE" id="PS50043"/>
    </source>
</evidence>
<dbReference type="GO" id="GO:0004016">
    <property type="term" value="F:adenylate cyclase activity"/>
    <property type="evidence" value="ECO:0007669"/>
    <property type="project" value="TreeGrafter"/>
</dbReference>
<dbReference type="Gene3D" id="1.25.40.10">
    <property type="entry name" value="Tetratricopeptide repeat domain"/>
    <property type="match status" value="1"/>
</dbReference>
<protein>
    <submittedName>
        <fullName evidence="4">Helix-turn-helix transcriptional regulator</fullName>
    </submittedName>
</protein>
<dbReference type="PANTHER" id="PTHR16305:SF35">
    <property type="entry name" value="TRANSCRIPTIONAL ACTIVATOR DOMAIN"/>
    <property type="match status" value="1"/>
</dbReference>
<evidence type="ECO:0000256" key="1">
    <source>
        <dbReference type="ARBA" id="ARBA00022741"/>
    </source>
</evidence>
<dbReference type="EMBL" id="QWKP01000204">
    <property type="protein sequence ID" value="RHA39536.1"/>
    <property type="molecule type" value="Genomic_DNA"/>
</dbReference>
<name>A0A413RKB2_9CELL</name>
<accession>A0A413RKB2</accession>
<dbReference type="CDD" id="cd06170">
    <property type="entry name" value="LuxR_C_like"/>
    <property type="match status" value="1"/>
</dbReference>
<dbReference type="InterPro" id="IPR016032">
    <property type="entry name" value="Sig_transdc_resp-reg_C-effctor"/>
</dbReference>
<dbReference type="GO" id="GO:0005737">
    <property type="term" value="C:cytoplasm"/>
    <property type="evidence" value="ECO:0007669"/>
    <property type="project" value="TreeGrafter"/>
</dbReference>
<organism evidence="4 5">
    <name type="scientific">Cellulomonas rhizosphaerae</name>
    <dbReference type="NCBI Taxonomy" id="2293719"/>
    <lineage>
        <taxon>Bacteria</taxon>
        <taxon>Bacillati</taxon>
        <taxon>Actinomycetota</taxon>
        <taxon>Actinomycetes</taxon>
        <taxon>Micrococcales</taxon>
        <taxon>Cellulomonadaceae</taxon>
        <taxon>Cellulomonas</taxon>
    </lineage>
</organism>
<dbReference type="SUPFAM" id="SSF52540">
    <property type="entry name" value="P-loop containing nucleoside triphosphate hydrolases"/>
    <property type="match status" value="1"/>
</dbReference>
<proteinExistence type="predicted"/>
<dbReference type="Proteomes" id="UP000283374">
    <property type="component" value="Unassembled WGS sequence"/>
</dbReference>
<reference evidence="4 5" key="1">
    <citation type="submission" date="2018-08" db="EMBL/GenBank/DDBJ databases">
        <title>Cellulomonas rhizosphaerae sp. nov., a novel actinomycete isolated from soil.</title>
        <authorList>
            <person name="Tian Y."/>
        </authorList>
    </citation>
    <scope>NUCLEOTIDE SEQUENCE [LARGE SCALE GENOMIC DNA]</scope>
    <source>
        <strain evidence="4 5">NEAU-TCZ24</strain>
    </source>
</reference>
<evidence type="ECO:0000313" key="5">
    <source>
        <dbReference type="Proteomes" id="UP000283374"/>
    </source>
</evidence>
<dbReference type="PROSITE" id="PS50043">
    <property type="entry name" value="HTH_LUXR_2"/>
    <property type="match status" value="1"/>
</dbReference>
<dbReference type="SUPFAM" id="SSF46894">
    <property type="entry name" value="C-terminal effector domain of the bipartite response regulators"/>
    <property type="match status" value="1"/>
</dbReference>
<dbReference type="GO" id="GO:0003677">
    <property type="term" value="F:DNA binding"/>
    <property type="evidence" value="ECO:0007669"/>
    <property type="project" value="InterPro"/>
</dbReference>
<keyword evidence="1" id="KW-0547">Nucleotide-binding</keyword>
<dbReference type="SMART" id="SM00421">
    <property type="entry name" value="HTH_LUXR"/>
    <property type="match status" value="1"/>
</dbReference>
<dbReference type="GO" id="GO:0005524">
    <property type="term" value="F:ATP binding"/>
    <property type="evidence" value="ECO:0007669"/>
    <property type="project" value="UniProtKB-KW"/>
</dbReference>
<dbReference type="OrthoDB" id="483at2"/>
<dbReference type="GO" id="GO:0006355">
    <property type="term" value="P:regulation of DNA-templated transcription"/>
    <property type="evidence" value="ECO:0007669"/>
    <property type="project" value="InterPro"/>
</dbReference>
<dbReference type="InterPro" id="IPR027417">
    <property type="entry name" value="P-loop_NTPase"/>
</dbReference>
<dbReference type="InterPro" id="IPR000792">
    <property type="entry name" value="Tscrpt_reg_LuxR_C"/>
</dbReference>
<dbReference type="RefSeq" id="WP_118767626.1">
    <property type="nucleotide sequence ID" value="NZ_QWKP01000204.1"/>
</dbReference>
<dbReference type="InterPro" id="IPR036388">
    <property type="entry name" value="WH-like_DNA-bd_sf"/>
</dbReference>
<dbReference type="SUPFAM" id="SSF48452">
    <property type="entry name" value="TPR-like"/>
    <property type="match status" value="1"/>
</dbReference>
<keyword evidence="2" id="KW-0067">ATP-binding</keyword>
<gene>
    <name evidence="4" type="ORF">D1825_11840</name>
</gene>
<dbReference type="InterPro" id="IPR011990">
    <property type="entry name" value="TPR-like_helical_dom_sf"/>
</dbReference>
<dbReference type="Pfam" id="PF13191">
    <property type="entry name" value="AAA_16"/>
    <property type="match status" value="1"/>
</dbReference>
<dbReference type="AlphaFoldDB" id="A0A413RKB2"/>
<sequence>MLVGRERERQVLRSLAAAARVGEGGTLVVVGEAGIGKSALLADFVASSLDAGMLVLQAAGVSAEREIPFGGLLQLLRPVLDHLDALPSPQADALGAALALRPGAESERFAVGAAVLGLLSRVAEDSPLVIVVDDAHLLDPPSAQALTFASRRLASDPVAVVFAVREGEPSLVTSVGLPVLSVTGLEPSSADELLAGRGLSAAARSRLLTATGGNPLALLELPDDASLAALPDDAPVPVPASLARAFAARADALSPAARTALLVASAAGGDLTTTAPACARLGVTAADLDEAAAAGLVSVSAGRVTFRHDLVRSAVWAEATPASQRHVHLALAAVLPPGDGDRRAWHLGEATTSPDESVAAALDQAAGRAGARGAHAVAAAGYERSARLTPDPAVRASRLVAGAEFAWRAGQPSSALDALASLSPLPQTPELRLRAAALEGAVSTRTGSVEHARDLLLDAASTATDPDRAVELLTDGILAAQFAGDIAAASRAAARIDDLLPQVRTPRTMWLGTMAAGLAGIIVGQGGPDRIRAAMDQAVDDPDLLADPRLAQWLVMGPLFLREAGAERSVIPTVVGHVRRRADLGGLPILLFYIARDQGTTDRWTDSIASYTEGIALAREAGQVTDLVAGLAGLACVEARRGSSSARDHAGEALALATEHHIGFFQTWAYTALGDLALGDGRAQDALDAYQSLVDLTATLGFDDVDVWPAAEMVDALMRLNRASEAAALATRLSERATGKGQPWALARAARASGLTAADDAIDGHFGAALQLHARTPDTFETARTQLAYGHRLRLARRRVDSRPPLRAALETFEALGATPWADQAAVELRATGETAQRRDVSGLDHLTPQELQVARTLATGRTTREAAAALFLSPKTIEYHLRNVYAKLSVRSRIELAAAMNGRN</sequence>
<dbReference type="InterPro" id="IPR041664">
    <property type="entry name" value="AAA_16"/>
</dbReference>
<dbReference type="PANTHER" id="PTHR16305">
    <property type="entry name" value="TESTICULAR SOLUBLE ADENYLYL CYCLASE"/>
    <property type="match status" value="1"/>
</dbReference>
<comment type="caution">
    <text evidence="4">The sequence shown here is derived from an EMBL/GenBank/DDBJ whole genome shotgun (WGS) entry which is preliminary data.</text>
</comment>